<evidence type="ECO:0000313" key="1">
    <source>
        <dbReference type="EMBL" id="VXA57334.1"/>
    </source>
</evidence>
<gene>
    <name evidence="1" type="ORF">ACI8B_370007</name>
</gene>
<sequence>MGFSYVYFLANCKEIKLVRSSLSYCYHMDWYLYKIRHLVENMFCRLKQFRGIATRYDKLKRNYQSAVALACIFLWLPL</sequence>
<dbReference type="EMBL" id="CABWKZ010000031">
    <property type="protein sequence ID" value="VXA57334.1"/>
    <property type="molecule type" value="Genomic_DNA"/>
</dbReference>
<protein>
    <submittedName>
        <fullName evidence="1">Transposase</fullName>
    </submittedName>
</protein>
<reference evidence="1 2" key="1">
    <citation type="submission" date="2019-10" db="EMBL/GenBank/DDBJ databases">
        <authorList>
            <person name="Karimi E."/>
        </authorList>
    </citation>
    <scope>NUCLEOTIDE SEQUENCE [LARGE SCALE GENOMIC DNA]</scope>
    <source>
        <strain evidence="1">Acinetobacter sp. 8BE</strain>
    </source>
</reference>
<proteinExistence type="predicted"/>
<evidence type="ECO:0000313" key="2">
    <source>
        <dbReference type="Proteomes" id="UP000430404"/>
    </source>
</evidence>
<accession>A0A653K8N5</accession>
<name>A0A653K8N5_9GAMM</name>
<dbReference type="AlphaFoldDB" id="A0A653K8N5"/>
<dbReference type="Proteomes" id="UP000430404">
    <property type="component" value="Unassembled WGS sequence"/>
</dbReference>
<organism evidence="1 2">
    <name type="scientific">Acinetobacter proteolyticus</name>
    <dbReference type="NCBI Taxonomy" id="1776741"/>
    <lineage>
        <taxon>Bacteria</taxon>
        <taxon>Pseudomonadati</taxon>
        <taxon>Pseudomonadota</taxon>
        <taxon>Gammaproteobacteria</taxon>
        <taxon>Moraxellales</taxon>
        <taxon>Moraxellaceae</taxon>
        <taxon>Acinetobacter</taxon>
    </lineage>
</organism>